<evidence type="ECO:0000313" key="2">
    <source>
        <dbReference type="Proteomes" id="UP001286313"/>
    </source>
</evidence>
<dbReference type="AlphaFoldDB" id="A0AAE1L399"/>
<protein>
    <submittedName>
        <fullName evidence="1">Uncharacterized protein</fullName>
    </submittedName>
</protein>
<accession>A0AAE1L399</accession>
<reference evidence="1" key="1">
    <citation type="submission" date="2023-10" db="EMBL/GenBank/DDBJ databases">
        <title>Genome assemblies of two species of porcelain crab, Petrolisthes cinctipes and Petrolisthes manimaculis (Anomura: Porcellanidae).</title>
        <authorList>
            <person name="Angst P."/>
        </authorList>
    </citation>
    <scope>NUCLEOTIDE SEQUENCE</scope>
    <source>
        <strain evidence="1">PB745_01</strain>
        <tissue evidence="1">Gill</tissue>
    </source>
</reference>
<dbReference type="Proteomes" id="UP001286313">
    <property type="component" value="Unassembled WGS sequence"/>
</dbReference>
<sequence length="125" mass="14245">MTYDPLRCITCQAFIAESGNGVAAAQAVLRKLFTAIRCHRQRSRCPNTELMIFFSSEEDANRLLNLAHILPSSPHAHIRTLSRSIPHPLRTSLRYNLIESYNNPRSRLFLALRFKGLVVELTPLQ</sequence>
<gene>
    <name evidence="1" type="ORF">Pcinc_002170</name>
</gene>
<proteinExistence type="predicted"/>
<evidence type="ECO:0000313" key="1">
    <source>
        <dbReference type="EMBL" id="KAK3894068.1"/>
    </source>
</evidence>
<organism evidence="1 2">
    <name type="scientific">Petrolisthes cinctipes</name>
    <name type="common">Flat porcelain crab</name>
    <dbReference type="NCBI Taxonomy" id="88211"/>
    <lineage>
        <taxon>Eukaryota</taxon>
        <taxon>Metazoa</taxon>
        <taxon>Ecdysozoa</taxon>
        <taxon>Arthropoda</taxon>
        <taxon>Crustacea</taxon>
        <taxon>Multicrustacea</taxon>
        <taxon>Malacostraca</taxon>
        <taxon>Eumalacostraca</taxon>
        <taxon>Eucarida</taxon>
        <taxon>Decapoda</taxon>
        <taxon>Pleocyemata</taxon>
        <taxon>Anomura</taxon>
        <taxon>Galatheoidea</taxon>
        <taxon>Porcellanidae</taxon>
        <taxon>Petrolisthes</taxon>
    </lineage>
</organism>
<keyword evidence="2" id="KW-1185">Reference proteome</keyword>
<dbReference type="EMBL" id="JAWQEG010000144">
    <property type="protein sequence ID" value="KAK3894068.1"/>
    <property type="molecule type" value="Genomic_DNA"/>
</dbReference>
<comment type="caution">
    <text evidence="1">The sequence shown here is derived from an EMBL/GenBank/DDBJ whole genome shotgun (WGS) entry which is preliminary data.</text>
</comment>
<name>A0AAE1L399_PETCI</name>